<keyword evidence="2" id="KW-1185">Reference proteome</keyword>
<protein>
    <submittedName>
        <fullName evidence="1">Uncharacterized protein</fullName>
    </submittedName>
</protein>
<reference evidence="1" key="1">
    <citation type="submission" date="2019-07" db="EMBL/GenBank/DDBJ databases">
        <authorList>
            <person name="Dittberner H."/>
        </authorList>
    </citation>
    <scope>NUCLEOTIDE SEQUENCE [LARGE SCALE GENOMIC DNA]</scope>
</reference>
<comment type="caution">
    <text evidence="1">The sequence shown here is derived from an EMBL/GenBank/DDBJ whole genome shotgun (WGS) entry which is preliminary data.</text>
</comment>
<organism evidence="1 2">
    <name type="scientific">Arabis nemorensis</name>
    <dbReference type="NCBI Taxonomy" id="586526"/>
    <lineage>
        <taxon>Eukaryota</taxon>
        <taxon>Viridiplantae</taxon>
        <taxon>Streptophyta</taxon>
        <taxon>Embryophyta</taxon>
        <taxon>Tracheophyta</taxon>
        <taxon>Spermatophyta</taxon>
        <taxon>Magnoliopsida</taxon>
        <taxon>eudicotyledons</taxon>
        <taxon>Gunneridae</taxon>
        <taxon>Pentapetalae</taxon>
        <taxon>rosids</taxon>
        <taxon>malvids</taxon>
        <taxon>Brassicales</taxon>
        <taxon>Brassicaceae</taxon>
        <taxon>Arabideae</taxon>
        <taxon>Arabis</taxon>
    </lineage>
</organism>
<dbReference type="EMBL" id="CABITT030000003">
    <property type="protein sequence ID" value="VVA96242.1"/>
    <property type="molecule type" value="Genomic_DNA"/>
</dbReference>
<evidence type="ECO:0000313" key="1">
    <source>
        <dbReference type="EMBL" id="VVA96242.1"/>
    </source>
</evidence>
<evidence type="ECO:0000313" key="2">
    <source>
        <dbReference type="Proteomes" id="UP000489600"/>
    </source>
</evidence>
<accession>A0A565B3L5</accession>
<dbReference type="Proteomes" id="UP000489600">
    <property type="component" value="Unassembled WGS sequence"/>
</dbReference>
<gene>
    <name evidence="1" type="ORF">ANE_LOCUS6687</name>
</gene>
<sequence>MTQLMFLFESSFSSLLKACGTETVDIADISSMSQSERNGFNMRYLVRKSTLDFVDTTFR</sequence>
<name>A0A565B3L5_9BRAS</name>
<proteinExistence type="predicted"/>
<dbReference type="AlphaFoldDB" id="A0A565B3L5"/>